<evidence type="ECO:0000256" key="9">
    <source>
        <dbReference type="SAM" id="SignalP"/>
    </source>
</evidence>
<name>A0A8C8ILH1_ONCTS</name>
<dbReference type="InterPro" id="IPR001766">
    <property type="entry name" value="Fork_head_dom"/>
</dbReference>
<reference evidence="11" key="2">
    <citation type="submission" date="2025-09" db="UniProtKB">
        <authorList>
            <consortium name="Ensembl"/>
        </authorList>
    </citation>
    <scope>IDENTIFICATION</scope>
</reference>
<dbReference type="AlphaFoldDB" id="A0A8C8ILH1"/>
<gene>
    <name evidence="11" type="primary">FOXN4</name>
</gene>
<evidence type="ECO:0000259" key="10">
    <source>
        <dbReference type="PROSITE" id="PS50039"/>
    </source>
</evidence>
<dbReference type="SMART" id="SM00339">
    <property type="entry name" value="FH"/>
    <property type="match status" value="1"/>
</dbReference>
<dbReference type="GeneTree" id="ENSGT00940000158984"/>
<proteinExistence type="predicted"/>
<dbReference type="PROSITE" id="PS50039">
    <property type="entry name" value="FORK_HEAD_3"/>
    <property type="match status" value="1"/>
</dbReference>
<accession>A0A8C8ILH1</accession>
<keyword evidence="4 7" id="KW-0238">DNA-binding</keyword>
<dbReference type="InterPro" id="IPR036390">
    <property type="entry name" value="WH_DNA-bd_sf"/>
</dbReference>
<dbReference type="Ensembl" id="ENSOTST00005084533.2">
    <property type="protein sequence ID" value="ENSOTSP00005078014.2"/>
    <property type="gene ID" value="ENSOTSG00005036752.2"/>
</dbReference>
<dbReference type="FunFam" id="1.10.10.10:FF:000122">
    <property type="entry name" value="Forkhead box protein N1"/>
    <property type="match status" value="1"/>
</dbReference>
<organism evidence="11 12">
    <name type="scientific">Oncorhynchus tshawytscha</name>
    <name type="common">Chinook salmon</name>
    <name type="synonym">Salmo tshawytscha</name>
    <dbReference type="NCBI Taxonomy" id="74940"/>
    <lineage>
        <taxon>Eukaryota</taxon>
        <taxon>Metazoa</taxon>
        <taxon>Chordata</taxon>
        <taxon>Craniata</taxon>
        <taxon>Vertebrata</taxon>
        <taxon>Euteleostomi</taxon>
        <taxon>Actinopterygii</taxon>
        <taxon>Neopterygii</taxon>
        <taxon>Teleostei</taxon>
        <taxon>Protacanthopterygii</taxon>
        <taxon>Salmoniformes</taxon>
        <taxon>Salmonidae</taxon>
        <taxon>Salmoninae</taxon>
        <taxon>Oncorhynchus</taxon>
    </lineage>
</organism>
<keyword evidence="12" id="KW-1185">Reference proteome</keyword>
<evidence type="ECO:0000256" key="5">
    <source>
        <dbReference type="ARBA" id="ARBA00023163"/>
    </source>
</evidence>
<reference evidence="11" key="1">
    <citation type="submission" date="2025-08" db="UniProtKB">
        <authorList>
            <consortium name="Ensembl"/>
        </authorList>
    </citation>
    <scope>IDENTIFICATION</scope>
</reference>
<protein>
    <submittedName>
        <fullName evidence="11">Forkhead box N4</fullName>
    </submittedName>
</protein>
<feature type="chain" id="PRO_5044335738" evidence="9">
    <location>
        <begin position="31"/>
        <end position="608"/>
    </location>
</feature>
<feature type="DNA-binding region" description="Fork-head" evidence="7">
    <location>
        <begin position="295"/>
        <end position="394"/>
    </location>
</feature>
<dbReference type="InterPro" id="IPR036388">
    <property type="entry name" value="WH-like_DNA-bd_sf"/>
</dbReference>
<feature type="region of interest" description="Disordered" evidence="8">
    <location>
        <begin position="33"/>
        <end position="97"/>
    </location>
</feature>
<dbReference type="Gene3D" id="1.10.10.10">
    <property type="entry name" value="Winged helix-like DNA-binding domain superfamily/Winged helix DNA-binding domain"/>
    <property type="match status" value="1"/>
</dbReference>
<evidence type="ECO:0000256" key="7">
    <source>
        <dbReference type="PROSITE-ProRule" id="PRU00089"/>
    </source>
</evidence>
<dbReference type="PANTHER" id="PTHR46721:SF2">
    <property type="entry name" value="FORKHEAD BOX PROTEIN N4"/>
    <property type="match status" value="1"/>
</dbReference>
<feature type="domain" description="Fork-head" evidence="10">
    <location>
        <begin position="295"/>
        <end position="394"/>
    </location>
</feature>
<dbReference type="GO" id="GO:0000976">
    <property type="term" value="F:transcription cis-regulatory region binding"/>
    <property type="evidence" value="ECO:0007669"/>
    <property type="project" value="TreeGrafter"/>
</dbReference>
<dbReference type="Proteomes" id="UP000694402">
    <property type="component" value="Unassembled WGS sequence"/>
</dbReference>
<feature type="region of interest" description="Disordered" evidence="8">
    <location>
        <begin position="544"/>
        <end position="583"/>
    </location>
</feature>
<dbReference type="InterPro" id="IPR030456">
    <property type="entry name" value="TF_fork_head_CS_2"/>
</dbReference>
<evidence type="ECO:0000256" key="4">
    <source>
        <dbReference type="ARBA" id="ARBA00023125"/>
    </source>
</evidence>
<evidence type="ECO:0000256" key="8">
    <source>
        <dbReference type="SAM" id="MobiDB-lite"/>
    </source>
</evidence>
<evidence type="ECO:0000256" key="6">
    <source>
        <dbReference type="ARBA" id="ARBA00023242"/>
    </source>
</evidence>
<dbReference type="PRINTS" id="PR00053">
    <property type="entry name" value="FORKHEAD"/>
</dbReference>
<keyword evidence="5" id="KW-0804">Transcription</keyword>
<feature type="compositionally biased region" description="Basic and acidic residues" evidence="8">
    <location>
        <begin position="72"/>
        <end position="95"/>
    </location>
</feature>
<keyword evidence="9" id="KW-0732">Signal</keyword>
<evidence type="ECO:0000313" key="11">
    <source>
        <dbReference type="Ensembl" id="ENSOTSP00005078014.2"/>
    </source>
</evidence>
<keyword evidence="2" id="KW-0217">Developmental protein</keyword>
<keyword evidence="6 7" id="KW-0539">Nucleus</keyword>
<dbReference type="SUPFAM" id="SSF46785">
    <property type="entry name" value="Winged helix' DNA-binding domain"/>
    <property type="match status" value="1"/>
</dbReference>
<evidence type="ECO:0000256" key="1">
    <source>
        <dbReference type="ARBA" id="ARBA00004123"/>
    </source>
</evidence>
<evidence type="ECO:0000313" key="12">
    <source>
        <dbReference type="Proteomes" id="UP000694402"/>
    </source>
</evidence>
<sequence>MPIIIPTCQCCLLLSLVFIPLLLLSLKTDATAPPLRASSTISPPQPKRRGQASGVGIRTRPVVLMNSSSTESSRHRTVGDRRGSFKNSLKGDDTTPRMTAILRNSGSNVNVNHHTSSHDFRLLTTEPPQQSEELGDLQSLSWLTTVDVPRLQQKATGRLAFNNAGPQSSILELHTDQQSNMSSALGHNTMAPPHSNMLNTYIGMNYLNNQNGNMAGLPGSAVPASEYQSSPAHYFHTPQQAYSPAQAVQQHSPSSLYNSTSYHNQNLYDQQAAVTSITNPHSNQDLLQQPKAFPKPIYSYSCLIAMALKNSRTGSLPVSEIYGFMKEHFPYFKTAPDGWKNSVRHNLSLNKCFEKEENKQGGSSSTSRKGCLWALNPAKINKMEEEMQKWKRKDLTAIRHSMANPDELDRLITDRPDGCRRKACDPRKTCVLSMPCGPPLSGHLQSSLPFHLQAQNHTLLGEPSSPVHARTPPLHAVPDYSHSPFPQQQPYRHPFSHSLYSLHPDVTAEVDALDSSVMEFSGSLWEEMREEGFSLESLGTFNHSDCELTGPSTGQPLVDRQVSPPSTSQPQRPGARPSPSSDFDCETLIYSVLNTEIHQDRLWEDHYC</sequence>
<dbReference type="GO" id="GO:0000981">
    <property type="term" value="F:DNA-binding transcription factor activity, RNA polymerase II-specific"/>
    <property type="evidence" value="ECO:0007669"/>
    <property type="project" value="TreeGrafter"/>
</dbReference>
<evidence type="ECO:0000256" key="3">
    <source>
        <dbReference type="ARBA" id="ARBA00023015"/>
    </source>
</evidence>
<dbReference type="Pfam" id="PF00250">
    <property type="entry name" value="Forkhead"/>
    <property type="match status" value="1"/>
</dbReference>
<dbReference type="GO" id="GO:0005634">
    <property type="term" value="C:nucleus"/>
    <property type="evidence" value="ECO:0007669"/>
    <property type="project" value="UniProtKB-SubCell"/>
</dbReference>
<dbReference type="PROSITE" id="PS00658">
    <property type="entry name" value="FORK_HEAD_2"/>
    <property type="match status" value="1"/>
</dbReference>
<feature type="signal peptide" evidence="9">
    <location>
        <begin position="1"/>
        <end position="30"/>
    </location>
</feature>
<dbReference type="InterPro" id="IPR049624">
    <property type="entry name" value="FOXN1_4"/>
</dbReference>
<keyword evidence="3" id="KW-0805">Transcription regulation</keyword>
<dbReference type="PANTHER" id="PTHR46721">
    <property type="entry name" value="FORKHEAD BOX PROTEIN N1"/>
    <property type="match status" value="1"/>
</dbReference>
<evidence type="ECO:0000256" key="2">
    <source>
        <dbReference type="ARBA" id="ARBA00022473"/>
    </source>
</evidence>
<comment type="subcellular location">
    <subcellularLocation>
        <location evidence="1 7">Nucleus</location>
    </subcellularLocation>
</comment>